<dbReference type="RefSeq" id="XP_066008161.1">
    <property type="nucleotide sequence ID" value="XM_066152484.1"/>
</dbReference>
<dbReference type="EMBL" id="ANPB02000006">
    <property type="protein sequence ID" value="KAF4480693.1"/>
    <property type="molecule type" value="Genomic_DNA"/>
</dbReference>
<name>A0A7J6IUA3_COLFN</name>
<evidence type="ECO:0000313" key="2">
    <source>
        <dbReference type="Proteomes" id="UP000011096"/>
    </source>
</evidence>
<sequence length="82" mass="9029">MTTWGFGKTASQPGYQCLAKDVGRRNENEAMGALAHEIIGRMAWRALIVGFITKGRPELLEVSAAVSADGDGSMVSYWQRRR</sequence>
<dbReference type="GeneID" id="90980141"/>
<proteinExistence type="predicted"/>
<protein>
    <submittedName>
        <fullName evidence="1">Uncharacterized protein</fullName>
    </submittedName>
</protein>
<dbReference type="InParanoid" id="A0A7J6IUA3"/>
<reference evidence="1 2" key="2">
    <citation type="submission" date="2020-04" db="EMBL/GenBank/DDBJ databases">
        <title>Genome sequencing and assembly of multiple isolates from the Colletotrichum gloeosporioides species complex.</title>
        <authorList>
            <person name="Gan P."/>
            <person name="Shirasu K."/>
        </authorList>
    </citation>
    <scope>NUCLEOTIDE SEQUENCE [LARGE SCALE GENOMIC DNA]</scope>
    <source>
        <strain evidence="1 2">Nara gc5</strain>
    </source>
</reference>
<comment type="caution">
    <text evidence="1">The sequence shown here is derived from an EMBL/GenBank/DDBJ whole genome shotgun (WGS) entry which is preliminary data.</text>
</comment>
<evidence type="ECO:0000313" key="1">
    <source>
        <dbReference type="EMBL" id="KAF4480693.1"/>
    </source>
</evidence>
<reference evidence="1 2" key="1">
    <citation type="submission" date="2012-08" db="EMBL/GenBank/DDBJ databases">
        <authorList>
            <person name="Gan P.H.P."/>
            <person name="Ikeda K."/>
            <person name="Irieda H."/>
            <person name="Narusaka M."/>
            <person name="O'Connell R.J."/>
            <person name="Narusaka Y."/>
            <person name="Takano Y."/>
            <person name="Kubo Y."/>
            <person name="Shirasu K."/>
        </authorList>
    </citation>
    <scope>NUCLEOTIDE SEQUENCE [LARGE SCALE GENOMIC DNA]</scope>
    <source>
        <strain evidence="1 2">Nara gc5</strain>
    </source>
</reference>
<dbReference type="Proteomes" id="UP000011096">
    <property type="component" value="Unassembled WGS sequence"/>
</dbReference>
<accession>A0A7J6IUA3</accession>
<gene>
    <name evidence="1" type="ORF">CGGC5_v011129</name>
</gene>
<organism evidence="1 2">
    <name type="scientific">Colletotrichum fructicola (strain Nara gc5)</name>
    <name type="common">Anthracnose fungus</name>
    <name type="synonym">Colletotrichum gloeosporioides (strain Nara gc5)</name>
    <dbReference type="NCBI Taxonomy" id="1213859"/>
    <lineage>
        <taxon>Eukaryota</taxon>
        <taxon>Fungi</taxon>
        <taxon>Dikarya</taxon>
        <taxon>Ascomycota</taxon>
        <taxon>Pezizomycotina</taxon>
        <taxon>Sordariomycetes</taxon>
        <taxon>Hypocreomycetidae</taxon>
        <taxon>Glomerellales</taxon>
        <taxon>Glomerellaceae</taxon>
        <taxon>Colletotrichum</taxon>
        <taxon>Colletotrichum gloeosporioides species complex</taxon>
    </lineage>
</organism>
<dbReference type="AlphaFoldDB" id="A0A7J6IUA3"/>
<keyword evidence="2" id="KW-1185">Reference proteome</keyword>